<accession>A0ABQ5K266</accession>
<gene>
    <name evidence="1" type="ORF">ADUPG1_004673</name>
</gene>
<dbReference type="EMBL" id="BQXS01007183">
    <property type="protein sequence ID" value="GKT26051.1"/>
    <property type="molecule type" value="Genomic_DNA"/>
</dbReference>
<evidence type="ECO:0000313" key="2">
    <source>
        <dbReference type="Proteomes" id="UP001057375"/>
    </source>
</evidence>
<protein>
    <submittedName>
        <fullName evidence="1">Pyruvate carboxylase</fullName>
    </submittedName>
</protein>
<dbReference type="InterPro" id="IPR055268">
    <property type="entry name" value="PCB-like"/>
</dbReference>
<dbReference type="PANTHER" id="PTHR43778:SF2">
    <property type="entry name" value="PYRUVATE CARBOXYLASE, MITOCHONDRIAL"/>
    <property type="match status" value="1"/>
</dbReference>
<organism evidence="1 2">
    <name type="scientific">Aduncisulcus paluster</name>
    <dbReference type="NCBI Taxonomy" id="2918883"/>
    <lineage>
        <taxon>Eukaryota</taxon>
        <taxon>Metamonada</taxon>
        <taxon>Carpediemonas-like organisms</taxon>
        <taxon>Aduncisulcus</taxon>
    </lineage>
</organism>
<dbReference type="Gene3D" id="3.10.600.10">
    <property type="entry name" value="pyruvate carboxylase f1077a mutant domain"/>
    <property type="match status" value="1"/>
</dbReference>
<reference evidence="1" key="1">
    <citation type="submission" date="2022-03" db="EMBL/GenBank/DDBJ databases">
        <title>Draft genome sequence of Aduncisulcus paluster, a free-living microaerophilic Fornicata.</title>
        <authorList>
            <person name="Yuyama I."/>
            <person name="Kume K."/>
            <person name="Tamura T."/>
            <person name="Inagaki Y."/>
            <person name="Hashimoto T."/>
        </authorList>
    </citation>
    <scope>NUCLEOTIDE SEQUENCE</scope>
    <source>
        <strain evidence="1">NY0171</strain>
    </source>
</reference>
<keyword evidence="2" id="KW-1185">Reference proteome</keyword>
<dbReference type="PANTHER" id="PTHR43778">
    <property type="entry name" value="PYRUVATE CARBOXYLASE"/>
    <property type="match status" value="1"/>
</dbReference>
<comment type="caution">
    <text evidence="1">The sequence shown here is derived from an EMBL/GenBank/DDBJ whole genome shotgun (WGS) entry which is preliminary data.</text>
</comment>
<keyword evidence="1" id="KW-0670">Pyruvate</keyword>
<proteinExistence type="predicted"/>
<feature type="non-terminal residue" evidence="1">
    <location>
        <position position="95"/>
    </location>
</feature>
<sequence>MGSDIYFHGLEEGETCEVEIEEGKTLVVKLLEIGKVDLDGRRRLAFEVNGNRRDVMIEDKSSVATSIGGSGNRKVMADPLNPLEIGASIPGKVVK</sequence>
<dbReference type="Proteomes" id="UP001057375">
    <property type="component" value="Unassembled WGS sequence"/>
</dbReference>
<evidence type="ECO:0000313" key="1">
    <source>
        <dbReference type="EMBL" id="GKT26051.1"/>
    </source>
</evidence>
<name>A0ABQ5K266_9EUKA</name>